<evidence type="ECO:0000313" key="6">
    <source>
        <dbReference type="Proteomes" id="UP000284375"/>
    </source>
</evidence>
<feature type="active site" description="Proton donor/acceptor" evidence="2">
    <location>
        <position position="218"/>
    </location>
</feature>
<dbReference type="Proteomes" id="UP000284375">
    <property type="component" value="Unassembled WGS sequence"/>
</dbReference>
<dbReference type="PRINTS" id="PR01790">
    <property type="entry name" value="SMP30FAMILY"/>
</dbReference>
<dbReference type="PANTHER" id="PTHR10907">
    <property type="entry name" value="REGUCALCIN"/>
    <property type="match status" value="1"/>
</dbReference>
<proteinExistence type="inferred from homology"/>
<keyword evidence="3" id="KW-0862">Zinc</keyword>
<evidence type="ECO:0000256" key="1">
    <source>
        <dbReference type="ARBA" id="ARBA00008853"/>
    </source>
</evidence>
<dbReference type="AlphaFoldDB" id="A0A423WJ93"/>
<keyword evidence="6" id="KW-1185">Reference proteome</keyword>
<dbReference type="EMBL" id="LJZO01000003">
    <property type="protein sequence ID" value="ROW03451.1"/>
    <property type="molecule type" value="Genomic_DNA"/>
</dbReference>
<organism evidence="5 6">
    <name type="scientific">Cytospora chrysosperma</name>
    <name type="common">Cytospora canker fungus</name>
    <name type="synonym">Sphaeria chrysosperma</name>
    <dbReference type="NCBI Taxonomy" id="252740"/>
    <lineage>
        <taxon>Eukaryota</taxon>
        <taxon>Fungi</taxon>
        <taxon>Dikarya</taxon>
        <taxon>Ascomycota</taxon>
        <taxon>Pezizomycotina</taxon>
        <taxon>Sordariomycetes</taxon>
        <taxon>Sordariomycetidae</taxon>
        <taxon>Diaporthales</taxon>
        <taxon>Cytosporaceae</taxon>
        <taxon>Cytospora</taxon>
    </lineage>
</organism>
<feature type="binding site" evidence="3">
    <location>
        <position position="112"/>
    </location>
    <ligand>
        <name>substrate</name>
    </ligand>
</feature>
<dbReference type="Pfam" id="PF08450">
    <property type="entry name" value="SGL"/>
    <property type="match status" value="1"/>
</dbReference>
<dbReference type="InterPro" id="IPR005511">
    <property type="entry name" value="SMP-30"/>
</dbReference>
<feature type="domain" description="SMP-30/Gluconolactonase/LRE-like region" evidence="4">
    <location>
        <begin position="16"/>
        <end position="277"/>
    </location>
</feature>
<dbReference type="GO" id="GO:0005509">
    <property type="term" value="F:calcium ion binding"/>
    <property type="evidence" value="ECO:0007669"/>
    <property type="project" value="TreeGrafter"/>
</dbReference>
<comment type="cofactor">
    <cofactor evidence="3">
        <name>Zn(2+)</name>
        <dbReference type="ChEBI" id="CHEBI:29105"/>
    </cofactor>
    <text evidence="3">Binds 1 divalent metal cation per subunit.</text>
</comment>
<comment type="caution">
    <text evidence="5">The sequence shown here is derived from an EMBL/GenBank/DDBJ whole genome shotgun (WGS) entry which is preliminary data.</text>
</comment>
<evidence type="ECO:0000256" key="2">
    <source>
        <dbReference type="PIRSR" id="PIRSR605511-1"/>
    </source>
</evidence>
<dbReference type="SUPFAM" id="SSF63829">
    <property type="entry name" value="Calcium-dependent phosphotriesterase"/>
    <property type="match status" value="1"/>
</dbReference>
<dbReference type="PANTHER" id="PTHR10907:SF47">
    <property type="entry name" value="REGUCALCIN"/>
    <property type="match status" value="1"/>
</dbReference>
<feature type="binding site" evidence="3">
    <location>
        <position position="110"/>
    </location>
    <ligand>
        <name>substrate</name>
    </ligand>
</feature>
<feature type="binding site" evidence="3">
    <location>
        <position position="130"/>
    </location>
    <ligand>
        <name>substrate</name>
    </ligand>
</feature>
<sequence length="305" mass="33043">MKDYSATEWLPSGSGLGESPLYRASDDTFFFTDIKNKLVYLVPLSQGWEGKQTYTFDEPITRLHVVAGRADVLAVQTKRGLALLSLDTGILKVIASIHHEDDPSLDEQVRLNDGAVDAKGRWWAGSMALDEETPIGRLWCMPGMHAAVTERSTASLCRLDDLVETPVPNGPVFSPDDKIMYASETPSGKIFQYDYDTESGTAANKRLFAHLEDGGMPDGAAVDVEGYVWVAANSTGKLVRYSPSGEAVAICKVPGAKMCSCPVFGGKDMRSLFITSIAAEGSTGHVYRVRVDVPGIARPETDSDE</sequence>
<evidence type="ECO:0000259" key="4">
    <source>
        <dbReference type="Pfam" id="PF08450"/>
    </source>
</evidence>
<reference evidence="5 6" key="1">
    <citation type="submission" date="2015-09" db="EMBL/GenBank/DDBJ databases">
        <title>Host preference determinants of Valsa canker pathogens revealed by comparative genomics.</title>
        <authorList>
            <person name="Yin Z."/>
            <person name="Huang L."/>
        </authorList>
    </citation>
    <scope>NUCLEOTIDE SEQUENCE [LARGE SCALE GENOMIC DNA]</scope>
    <source>
        <strain evidence="5 6">YSFL</strain>
    </source>
</reference>
<feature type="binding site" evidence="3">
    <location>
        <position position="169"/>
    </location>
    <ligand>
        <name>a divalent metal cation</name>
        <dbReference type="ChEBI" id="CHEBI:60240"/>
    </ligand>
</feature>
<dbReference type="InterPro" id="IPR011042">
    <property type="entry name" value="6-blade_b-propeller_TolB-like"/>
</dbReference>
<dbReference type="GO" id="GO:0004341">
    <property type="term" value="F:gluconolactonase activity"/>
    <property type="evidence" value="ECO:0007669"/>
    <property type="project" value="TreeGrafter"/>
</dbReference>
<feature type="binding site" evidence="3">
    <location>
        <position position="218"/>
    </location>
    <ligand>
        <name>a divalent metal cation</name>
        <dbReference type="ChEBI" id="CHEBI:60240"/>
    </ligand>
</feature>
<accession>A0A423WJ93</accession>
<name>A0A423WJ93_CYTCH</name>
<dbReference type="InterPro" id="IPR013658">
    <property type="entry name" value="SGL"/>
</dbReference>
<evidence type="ECO:0000313" key="5">
    <source>
        <dbReference type="EMBL" id="ROW03451.1"/>
    </source>
</evidence>
<dbReference type="Gene3D" id="2.120.10.30">
    <property type="entry name" value="TolB, C-terminal domain"/>
    <property type="match status" value="1"/>
</dbReference>
<gene>
    <name evidence="5" type="ORF">VSDG_01531</name>
</gene>
<dbReference type="OrthoDB" id="423498at2759"/>
<dbReference type="STRING" id="252740.A0A423WJ93"/>
<evidence type="ECO:0000256" key="3">
    <source>
        <dbReference type="PIRSR" id="PIRSR605511-2"/>
    </source>
</evidence>
<feature type="binding site" evidence="3">
    <location>
        <position position="18"/>
    </location>
    <ligand>
        <name>a divalent metal cation</name>
        <dbReference type="ChEBI" id="CHEBI:60240"/>
    </ligand>
</feature>
<keyword evidence="3" id="KW-0479">Metal-binding</keyword>
<comment type="similarity">
    <text evidence="1">Belongs to the SMP-30/CGR1 family.</text>
</comment>
<protein>
    <recommendedName>
        <fullName evidence="4">SMP-30/Gluconolactonase/LRE-like region domain-containing protein</fullName>
    </recommendedName>
</protein>